<dbReference type="Proteomes" id="UP000076738">
    <property type="component" value="Unassembled WGS sequence"/>
</dbReference>
<evidence type="ECO:0000256" key="2">
    <source>
        <dbReference type="SAM" id="Phobius"/>
    </source>
</evidence>
<keyword evidence="2" id="KW-0472">Membrane</keyword>
<feature type="transmembrane region" description="Helical" evidence="2">
    <location>
        <begin position="191"/>
        <end position="211"/>
    </location>
</feature>
<evidence type="ECO:0000313" key="3">
    <source>
        <dbReference type="EMBL" id="KZO95465.1"/>
    </source>
</evidence>
<feature type="region of interest" description="Disordered" evidence="1">
    <location>
        <begin position="28"/>
        <end position="67"/>
    </location>
</feature>
<protein>
    <submittedName>
        <fullName evidence="3">Uncharacterized protein</fullName>
    </submittedName>
</protein>
<keyword evidence="4" id="KW-1185">Reference proteome</keyword>
<dbReference type="AlphaFoldDB" id="A0A167L9I4"/>
<keyword evidence="2" id="KW-1133">Transmembrane helix</keyword>
<keyword evidence="2" id="KW-0812">Transmembrane</keyword>
<accession>A0A167L9I4</accession>
<evidence type="ECO:0000256" key="1">
    <source>
        <dbReference type="SAM" id="MobiDB-lite"/>
    </source>
</evidence>
<feature type="transmembrane region" description="Helical" evidence="2">
    <location>
        <begin position="223"/>
        <end position="247"/>
    </location>
</feature>
<proteinExistence type="predicted"/>
<dbReference type="EMBL" id="KV417289">
    <property type="protein sequence ID" value="KZO95465.1"/>
    <property type="molecule type" value="Genomic_DNA"/>
</dbReference>
<reference evidence="3 4" key="1">
    <citation type="journal article" date="2016" name="Mol. Biol. Evol.">
        <title>Comparative Genomics of Early-Diverging Mushroom-Forming Fungi Provides Insights into the Origins of Lignocellulose Decay Capabilities.</title>
        <authorList>
            <person name="Nagy L.G."/>
            <person name="Riley R."/>
            <person name="Tritt A."/>
            <person name="Adam C."/>
            <person name="Daum C."/>
            <person name="Floudas D."/>
            <person name="Sun H."/>
            <person name="Yadav J.S."/>
            <person name="Pangilinan J."/>
            <person name="Larsson K.H."/>
            <person name="Matsuura K."/>
            <person name="Barry K."/>
            <person name="Labutti K."/>
            <person name="Kuo R."/>
            <person name="Ohm R.A."/>
            <person name="Bhattacharya S.S."/>
            <person name="Shirouzu T."/>
            <person name="Yoshinaga Y."/>
            <person name="Martin F.M."/>
            <person name="Grigoriev I.V."/>
            <person name="Hibbett D.S."/>
        </authorList>
    </citation>
    <scope>NUCLEOTIDE SEQUENCE [LARGE SCALE GENOMIC DNA]</scope>
    <source>
        <strain evidence="3 4">TUFC12733</strain>
    </source>
</reference>
<name>A0A167L9I4_CALVF</name>
<feature type="compositionally biased region" description="Polar residues" evidence="1">
    <location>
        <begin position="35"/>
        <end position="50"/>
    </location>
</feature>
<gene>
    <name evidence="3" type="ORF">CALVIDRAFT_564868</name>
</gene>
<organism evidence="3 4">
    <name type="scientific">Calocera viscosa (strain TUFC12733)</name>
    <dbReference type="NCBI Taxonomy" id="1330018"/>
    <lineage>
        <taxon>Eukaryota</taxon>
        <taxon>Fungi</taxon>
        <taxon>Dikarya</taxon>
        <taxon>Basidiomycota</taxon>
        <taxon>Agaricomycotina</taxon>
        <taxon>Dacrymycetes</taxon>
        <taxon>Dacrymycetales</taxon>
        <taxon>Dacrymycetaceae</taxon>
        <taxon>Calocera</taxon>
    </lineage>
</organism>
<sequence>MSDDGASMASKYSTVSANQVLLAAEGAVTGGIKNPNANKSTPPSRSSTGKMSDVPLNEPAADANHGAKEPDAVLRWRRVTDKEYGYLRVVRIGGEHFAAAGRAAEEEELTGVGPVGDMEMAAMEEGQVGKSKSMDAASTTGDDKLWGEDDLGKTAASGYASFKKLGGSFCMKAGELLGGFQSGKKKTFWEWVWTAILILFGWLLTVLATIGSETKAWVKANKYHFISLIVIAIVALARGVNPWAVVLKFIDSFKPNKVSA</sequence>
<evidence type="ECO:0000313" key="4">
    <source>
        <dbReference type="Proteomes" id="UP000076738"/>
    </source>
</evidence>